<keyword evidence="8" id="KW-1185">Reference proteome</keyword>
<dbReference type="SUPFAM" id="SSF46785">
    <property type="entry name" value="Winged helix' DNA-binding domain"/>
    <property type="match status" value="1"/>
</dbReference>
<evidence type="ECO:0000313" key="8">
    <source>
        <dbReference type="Proteomes" id="UP001079657"/>
    </source>
</evidence>
<dbReference type="InterPro" id="IPR036388">
    <property type="entry name" value="WH-like_DNA-bd_sf"/>
</dbReference>
<dbReference type="Pfam" id="PF01475">
    <property type="entry name" value="FUR"/>
    <property type="match status" value="1"/>
</dbReference>
<evidence type="ECO:0000256" key="3">
    <source>
        <dbReference type="ARBA" id="ARBA00022833"/>
    </source>
</evidence>
<name>A0ABT4CKR3_9CLOT</name>
<evidence type="ECO:0000256" key="2">
    <source>
        <dbReference type="ARBA" id="ARBA00022491"/>
    </source>
</evidence>
<dbReference type="PANTHER" id="PTHR33202:SF8">
    <property type="entry name" value="PEROXIDE-RESPONSIVE REPRESSOR PERR"/>
    <property type="match status" value="1"/>
</dbReference>
<comment type="caution">
    <text evidence="7">The sequence shown here is derived from an EMBL/GenBank/DDBJ whole genome shotgun (WGS) entry which is preliminary data.</text>
</comment>
<dbReference type="CDD" id="cd07153">
    <property type="entry name" value="Fur_like"/>
    <property type="match status" value="1"/>
</dbReference>
<evidence type="ECO:0000256" key="1">
    <source>
        <dbReference type="ARBA" id="ARBA00007957"/>
    </source>
</evidence>
<proteinExistence type="inferred from homology"/>
<evidence type="ECO:0000256" key="4">
    <source>
        <dbReference type="ARBA" id="ARBA00023015"/>
    </source>
</evidence>
<gene>
    <name evidence="7" type="ORF">OXH55_03035</name>
</gene>
<dbReference type="Gene3D" id="3.30.1490.190">
    <property type="match status" value="1"/>
</dbReference>
<keyword evidence="5" id="KW-0238">DNA-binding</keyword>
<dbReference type="InterPro" id="IPR043135">
    <property type="entry name" value="Fur_C"/>
</dbReference>
<evidence type="ECO:0000256" key="6">
    <source>
        <dbReference type="ARBA" id="ARBA00023163"/>
    </source>
</evidence>
<dbReference type="InterPro" id="IPR002481">
    <property type="entry name" value="FUR"/>
</dbReference>
<evidence type="ECO:0000256" key="5">
    <source>
        <dbReference type="ARBA" id="ARBA00023125"/>
    </source>
</evidence>
<protein>
    <submittedName>
        <fullName evidence="7">Fur family transcriptional regulator</fullName>
    </submittedName>
</protein>
<dbReference type="RefSeq" id="WP_268047998.1">
    <property type="nucleotide sequence ID" value="NZ_JAPQES010000001.1"/>
</dbReference>
<dbReference type="EMBL" id="JAPQES010000001">
    <property type="protein sequence ID" value="MCY6369623.1"/>
    <property type="molecule type" value="Genomic_DNA"/>
</dbReference>
<keyword evidence="4" id="KW-0805">Transcription regulation</keyword>
<organism evidence="7 8">
    <name type="scientific">Clostridium ganghwense</name>
    <dbReference type="NCBI Taxonomy" id="312089"/>
    <lineage>
        <taxon>Bacteria</taxon>
        <taxon>Bacillati</taxon>
        <taxon>Bacillota</taxon>
        <taxon>Clostridia</taxon>
        <taxon>Eubacteriales</taxon>
        <taxon>Clostridiaceae</taxon>
        <taxon>Clostridium</taxon>
    </lineage>
</organism>
<keyword evidence="6" id="KW-0804">Transcription</keyword>
<dbReference type="Proteomes" id="UP001079657">
    <property type="component" value="Unassembled WGS sequence"/>
</dbReference>
<reference evidence="7" key="1">
    <citation type="submission" date="2022-12" db="EMBL/GenBank/DDBJ databases">
        <authorList>
            <person name="Wang J."/>
        </authorList>
    </citation>
    <scope>NUCLEOTIDE SEQUENCE</scope>
    <source>
        <strain evidence="7">HY-42-06</strain>
    </source>
</reference>
<dbReference type="Gene3D" id="1.10.10.10">
    <property type="entry name" value="Winged helix-like DNA-binding domain superfamily/Winged helix DNA-binding domain"/>
    <property type="match status" value="1"/>
</dbReference>
<keyword evidence="3" id="KW-0862">Zinc</keyword>
<accession>A0ABT4CKR3</accession>
<comment type="similarity">
    <text evidence="1">Belongs to the Fur family.</text>
</comment>
<keyword evidence="2" id="KW-0678">Repressor</keyword>
<dbReference type="InterPro" id="IPR036390">
    <property type="entry name" value="WH_DNA-bd_sf"/>
</dbReference>
<dbReference type="PANTHER" id="PTHR33202">
    <property type="entry name" value="ZINC UPTAKE REGULATION PROTEIN"/>
    <property type="match status" value="1"/>
</dbReference>
<evidence type="ECO:0000313" key="7">
    <source>
        <dbReference type="EMBL" id="MCY6369623.1"/>
    </source>
</evidence>
<sequence>MEQNLSLVHEMLNKKGYKLTKQRKHILRAIYENNAHITIDEIFNKVREKEVGLSTVYRNIDKLKRVGVITEIKIADKVLYEPRIYRKKEFHIHFKCNHCGEIKDINDDAILENIFKLNLILQKNQNIEIKDVNIILSGKCGECGK</sequence>